<dbReference type="PANTHER" id="PTHR24221">
    <property type="entry name" value="ATP-BINDING CASSETTE SUB-FAMILY B"/>
    <property type="match status" value="1"/>
</dbReference>
<evidence type="ECO:0000313" key="13">
    <source>
        <dbReference type="Proteomes" id="UP000544872"/>
    </source>
</evidence>
<evidence type="ECO:0000313" key="12">
    <source>
        <dbReference type="EMBL" id="MBB6209099.1"/>
    </source>
</evidence>
<dbReference type="GO" id="GO:0006879">
    <property type="term" value="P:intracellular iron ion homeostasis"/>
    <property type="evidence" value="ECO:0007669"/>
    <property type="project" value="TreeGrafter"/>
</dbReference>
<keyword evidence="5 12" id="KW-0067">ATP-binding</keyword>
<dbReference type="CDD" id="cd03253">
    <property type="entry name" value="ABCC_ATM1_transporter"/>
    <property type="match status" value="1"/>
</dbReference>
<feature type="domain" description="ABC transmembrane type-1" evidence="11">
    <location>
        <begin position="42"/>
        <end position="329"/>
    </location>
</feature>
<feature type="transmembrane region" description="Helical" evidence="9">
    <location>
        <begin position="185"/>
        <end position="205"/>
    </location>
</feature>
<evidence type="ECO:0000256" key="5">
    <source>
        <dbReference type="ARBA" id="ARBA00022840"/>
    </source>
</evidence>
<dbReference type="PROSITE" id="PS00211">
    <property type="entry name" value="ABC_TRANSPORTER_1"/>
    <property type="match status" value="1"/>
</dbReference>
<evidence type="ECO:0000259" key="11">
    <source>
        <dbReference type="PROSITE" id="PS50929"/>
    </source>
</evidence>
<dbReference type="PROSITE" id="PS50893">
    <property type="entry name" value="ABC_TRANSPORTER_2"/>
    <property type="match status" value="1"/>
</dbReference>
<sequence length="620" mass="67386">MRSRNPDQYVPPSSSSGDWRTISRMFPYLWPQDSAALRLRVVISVLMLVAGKLVTVSVPWFYKQAVDALSLRPEAGVALAVPFGLLIAYGAARLGQQAFTEFQDLVFSRVVERAVRTLGLKTFRHLHRLSLRFHLDRQTGGLSRVIERGTRGMELLLRLVLFRAGTSALELLFVCSILWSLFDWRFAAVTAGTIGGYALFTMMVTEWRLGFRRVMNQTDAEASTKAIDSLLNYETVKYFGNERHEADRYDTALQGYEQAALRSKASLVFLNLGQGAIIAVGLVLIMAMAAVEVQGGGMTVGDFVMVNGYLIQLAAPLGFLGVVYREIKQAVTDMQAMFALLDQVPEVADRGDALPLAVSGGAVRFEGVGFHYAPERPILTDISFEIPAGTRTAIVGASGAGKSTLTRLLFRFYDVTAGRILIDGQDIRGVTQDSLRAAIGVVPQDTVLFNDTIAYNIAYGRPGSSRDDVEQAARLAALHDFVMALPQGYDTVVGERGLKLSGGEKQRVAIARTLLKAPPLLILDEATSALDTRTEQGIQGALAQVARNRTTLVIAHRLSTVVDADSILVLDQGRIAERGTHTDLLAAGGLYAAMWQRQHTDTPDGEDGSQHSLVAGAAVP</sequence>
<comment type="subcellular location">
    <subcellularLocation>
        <location evidence="1">Cell membrane</location>
        <topology evidence="1">Multi-pass membrane protein</topology>
    </subcellularLocation>
</comment>
<dbReference type="Gene3D" id="1.20.1560.10">
    <property type="entry name" value="ABC transporter type 1, transmembrane domain"/>
    <property type="match status" value="1"/>
</dbReference>
<keyword evidence="6 9" id="KW-1133">Transmembrane helix</keyword>
<dbReference type="Pfam" id="PF00005">
    <property type="entry name" value="ABC_tran"/>
    <property type="match status" value="1"/>
</dbReference>
<dbReference type="GO" id="GO:0016887">
    <property type="term" value="F:ATP hydrolysis activity"/>
    <property type="evidence" value="ECO:0007669"/>
    <property type="project" value="InterPro"/>
</dbReference>
<organism evidence="12 13">
    <name type="scientific">Novispirillum itersonii</name>
    <name type="common">Aquaspirillum itersonii</name>
    <dbReference type="NCBI Taxonomy" id="189"/>
    <lineage>
        <taxon>Bacteria</taxon>
        <taxon>Pseudomonadati</taxon>
        <taxon>Pseudomonadota</taxon>
        <taxon>Alphaproteobacteria</taxon>
        <taxon>Rhodospirillales</taxon>
        <taxon>Novispirillaceae</taxon>
        <taxon>Novispirillum</taxon>
    </lineage>
</organism>
<dbReference type="FunFam" id="3.40.50.300:FF:000186">
    <property type="entry name" value="ATP-binding cassette sub-family B member 7, mitochondrial"/>
    <property type="match status" value="1"/>
</dbReference>
<feature type="transmembrane region" description="Helical" evidence="9">
    <location>
        <begin position="155"/>
        <end position="179"/>
    </location>
</feature>
<feature type="domain" description="ABC transporter" evidence="10">
    <location>
        <begin position="363"/>
        <end position="597"/>
    </location>
</feature>
<evidence type="ECO:0000256" key="8">
    <source>
        <dbReference type="SAM" id="MobiDB-lite"/>
    </source>
</evidence>
<dbReference type="InterPro" id="IPR039421">
    <property type="entry name" value="Type_1_exporter"/>
</dbReference>
<keyword evidence="7 9" id="KW-0472">Membrane</keyword>
<dbReference type="PANTHER" id="PTHR24221:SF402">
    <property type="entry name" value="IRON-SULFUR CLUSTERS TRANSPORTER ABCB7, MITOCHONDRIAL"/>
    <property type="match status" value="1"/>
</dbReference>
<evidence type="ECO:0000256" key="1">
    <source>
        <dbReference type="ARBA" id="ARBA00004651"/>
    </source>
</evidence>
<dbReference type="PROSITE" id="PS50929">
    <property type="entry name" value="ABC_TM1F"/>
    <property type="match status" value="1"/>
</dbReference>
<proteinExistence type="predicted"/>
<keyword evidence="2" id="KW-0813">Transport</keyword>
<gene>
    <name evidence="12" type="ORF">FHS48_000480</name>
</gene>
<evidence type="ECO:0000256" key="3">
    <source>
        <dbReference type="ARBA" id="ARBA00022692"/>
    </source>
</evidence>
<dbReference type="GO" id="GO:0005886">
    <property type="term" value="C:plasma membrane"/>
    <property type="evidence" value="ECO:0007669"/>
    <property type="project" value="UniProtKB-SubCell"/>
</dbReference>
<dbReference type="InterPro" id="IPR003593">
    <property type="entry name" value="AAA+_ATPase"/>
</dbReference>
<feature type="transmembrane region" description="Helical" evidence="9">
    <location>
        <begin position="74"/>
        <end position="92"/>
    </location>
</feature>
<keyword evidence="4" id="KW-0547">Nucleotide-binding</keyword>
<dbReference type="InterPro" id="IPR017871">
    <property type="entry name" value="ABC_transporter-like_CS"/>
</dbReference>
<evidence type="ECO:0000256" key="7">
    <source>
        <dbReference type="ARBA" id="ARBA00023136"/>
    </source>
</evidence>
<keyword evidence="3 9" id="KW-0812">Transmembrane</keyword>
<dbReference type="SUPFAM" id="SSF90123">
    <property type="entry name" value="ABC transporter transmembrane region"/>
    <property type="match status" value="1"/>
</dbReference>
<evidence type="ECO:0000256" key="9">
    <source>
        <dbReference type="SAM" id="Phobius"/>
    </source>
</evidence>
<reference evidence="12 13" key="1">
    <citation type="submission" date="2020-08" db="EMBL/GenBank/DDBJ databases">
        <title>Genomic Encyclopedia of Type Strains, Phase IV (KMG-IV): sequencing the most valuable type-strain genomes for metagenomic binning, comparative biology and taxonomic classification.</title>
        <authorList>
            <person name="Goeker M."/>
        </authorList>
    </citation>
    <scope>NUCLEOTIDE SEQUENCE [LARGE SCALE GENOMIC DNA]</scope>
    <source>
        <strain evidence="12 13">DSM 11590</strain>
    </source>
</reference>
<feature type="transmembrane region" description="Helical" evidence="9">
    <location>
        <begin position="268"/>
        <end position="291"/>
    </location>
</feature>
<evidence type="ECO:0000259" key="10">
    <source>
        <dbReference type="PROSITE" id="PS50893"/>
    </source>
</evidence>
<dbReference type="AlphaFoldDB" id="A0A7W9ZF40"/>
<dbReference type="RefSeq" id="WP_184260950.1">
    <property type="nucleotide sequence ID" value="NZ_JACIIX010000001.1"/>
</dbReference>
<evidence type="ECO:0000256" key="6">
    <source>
        <dbReference type="ARBA" id="ARBA00022989"/>
    </source>
</evidence>
<protein>
    <submittedName>
        <fullName evidence="12">ATP-binding cassette subfamily B protein</fullName>
    </submittedName>
</protein>
<dbReference type="Pfam" id="PF00664">
    <property type="entry name" value="ABC_membrane"/>
    <property type="match status" value="1"/>
</dbReference>
<accession>A0A7W9ZF40</accession>
<dbReference type="InterPro" id="IPR011527">
    <property type="entry name" value="ABC1_TM_dom"/>
</dbReference>
<dbReference type="CDD" id="cd18582">
    <property type="entry name" value="ABC_6TM_ATM1_ABCB7"/>
    <property type="match status" value="1"/>
</dbReference>
<dbReference type="GO" id="GO:0005524">
    <property type="term" value="F:ATP binding"/>
    <property type="evidence" value="ECO:0007669"/>
    <property type="project" value="UniProtKB-KW"/>
</dbReference>
<feature type="region of interest" description="Disordered" evidence="8">
    <location>
        <begin position="599"/>
        <end position="620"/>
    </location>
</feature>
<dbReference type="Gene3D" id="3.40.50.300">
    <property type="entry name" value="P-loop containing nucleotide triphosphate hydrolases"/>
    <property type="match status" value="1"/>
</dbReference>
<dbReference type="GO" id="GO:0140359">
    <property type="term" value="F:ABC-type transporter activity"/>
    <property type="evidence" value="ECO:0007669"/>
    <property type="project" value="InterPro"/>
</dbReference>
<feature type="transmembrane region" description="Helical" evidence="9">
    <location>
        <begin position="41"/>
        <end position="62"/>
    </location>
</feature>
<keyword evidence="13" id="KW-1185">Reference proteome</keyword>
<dbReference type="InterPro" id="IPR027417">
    <property type="entry name" value="P-loop_NTPase"/>
</dbReference>
<evidence type="ECO:0000256" key="4">
    <source>
        <dbReference type="ARBA" id="ARBA00022741"/>
    </source>
</evidence>
<dbReference type="InterPro" id="IPR003439">
    <property type="entry name" value="ABC_transporter-like_ATP-bd"/>
</dbReference>
<comment type="caution">
    <text evidence="12">The sequence shown here is derived from an EMBL/GenBank/DDBJ whole genome shotgun (WGS) entry which is preliminary data.</text>
</comment>
<evidence type="ECO:0000256" key="2">
    <source>
        <dbReference type="ARBA" id="ARBA00022448"/>
    </source>
</evidence>
<dbReference type="SUPFAM" id="SSF52540">
    <property type="entry name" value="P-loop containing nucleoside triphosphate hydrolases"/>
    <property type="match status" value="1"/>
</dbReference>
<dbReference type="EMBL" id="JACIIX010000001">
    <property type="protein sequence ID" value="MBB6209099.1"/>
    <property type="molecule type" value="Genomic_DNA"/>
</dbReference>
<dbReference type="InterPro" id="IPR036640">
    <property type="entry name" value="ABC1_TM_sf"/>
</dbReference>
<dbReference type="Proteomes" id="UP000544872">
    <property type="component" value="Unassembled WGS sequence"/>
</dbReference>
<dbReference type="SMART" id="SM00382">
    <property type="entry name" value="AAA"/>
    <property type="match status" value="1"/>
</dbReference>
<feature type="transmembrane region" description="Helical" evidence="9">
    <location>
        <begin position="303"/>
        <end position="324"/>
    </location>
</feature>
<name>A0A7W9ZF40_NOVIT</name>